<gene>
    <name evidence="2" type="ORF">SLEP1_g46300</name>
</gene>
<dbReference type="AlphaFoldDB" id="A0AAV5LMN9"/>
<feature type="region of interest" description="Disordered" evidence="1">
    <location>
        <begin position="1"/>
        <end position="50"/>
    </location>
</feature>
<accession>A0AAV5LMN9</accession>
<organism evidence="2 3">
    <name type="scientific">Rubroshorea leprosula</name>
    <dbReference type="NCBI Taxonomy" id="152421"/>
    <lineage>
        <taxon>Eukaryota</taxon>
        <taxon>Viridiplantae</taxon>
        <taxon>Streptophyta</taxon>
        <taxon>Embryophyta</taxon>
        <taxon>Tracheophyta</taxon>
        <taxon>Spermatophyta</taxon>
        <taxon>Magnoliopsida</taxon>
        <taxon>eudicotyledons</taxon>
        <taxon>Gunneridae</taxon>
        <taxon>Pentapetalae</taxon>
        <taxon>rosids</taxon>
        <taxon>malvids</taxon>
        <taxon>Malvales</taxon>
        <taxon>Dipterocarpaceae</taxon>
        <taxon>Rubroshorea</taxon>
    </lineage>
</organism>
<keyword evidence="3" id="KW-1185">Reference proteome</keyword>
<reference evidence="2 3" key="1">
    <citation type="journal article" date="2021" name="Commun. Biol.">
        <title>The genome of Shorea leprosula (Dipterocarpaceae) highlights the ecological relevance of drought in aseasonal tropical rainforests.</title>
        <authorList>
            <person name="Ng K.K.S."/>
            <person name="Kobayashi M.J."/>
            <person name="Fawcett J.A."/>
            <person name="Hatakeyama M."/>
            <person name="Paape T."/>
            <person name="Ng C.H."/>
            <person name="Ang C.C."/>
            <person name="Tnah L.H."/>
            <person name="Lee C.T."/>
            <person name="Nishiyama T."/>
            <person name="Sese J."/>
            <person name="O'Brien M.J."/>
            <person name="Copetti D."/>
            <person name="Mohd Noor M.I."/>
            <person name="Ong R.C."/>
            <person name="Putra M."/>
            <person name="Sireger I.Z."/>
            <person name="Indrioko S."/>
            <person name="Kosugi Y."/>
            <person name="Izuno A."/>
            <person name="Isagi Y."/>
            <person name="Lee S.L."/>
            <person name="Shimizu K.K."/>
        </authorList>
    </citation>
    <scope>NUCLEOTIDE SEQUENCE [LARGE SCALE GENOMIC DNA]</scope>
    <source>
        <strain evidence="2">214</strain>
    </source>
</reference>
<name>A0AAV5LMN9_9ROSI</name>
<proteinExistence type="predicted"/>
<dbReference type="Proteomes" id="UP001054252">
    <property type="component" value="Unassembled WGS sequence"/>
</dbReference>
<feature type="compositionally biased region" description="Polar residues" evidence="1">
    <location>
        <begin position="8"/>
        <end position="39"/>
    </location>
</feature>
<evidence type="ECO:0000313" key="3">
    <source>
        <dbReference type="Proteomes" id="UP001054252"/>
    </source>
</evidence>
<protein>
    <submittedName>
        <fullName evidence="2">Uncharacterized protein</fullName>
    </submittedName>
</protein>
<evidence type="ECO:0000256" key="1">
    <source>
        <dbReference type="SAM" id="MobiDB-lite"/>
    </source>
</evidence>
<comment type="caution">
    <text evidence="2">The sequence shown here is derived from an EMBL/GenBank/DDBJ whole genome shotgun (WGS) entry which is preliminary data.</text>
</comment>
<evidence type="ECO:0000313" key="2">
    <source>
        <dbReference type="EMBL" id="GKV38385.1"/>
    </source>
</evidence>
<dbReference type="EMBL" id="BPVZ01000128">
    <property type="protein sequence ID" value="GKV38385.1"/>
    <property type="molecule type" value="Genomic_DNA"/>
</dbReference>
<sequence>MEGVIYESPNNGSDGHQSSNSKWISNDEQNASGNGNTHGNPDLNVGDASRNNQGTFLVFCKYGLPIS</sequence>